<feature type="region of interest" description="Disordered" evidence="1">
    <location>
        <begin position="172"/>
        <end position="224"/>
    </location>
</feature>
<accession>A0ABN8QLL8</accession>
<sequence>LVIEEHESEVLQVESRMECSLVGEQEQRHSAGEELERDTPVVENGPIEEASNSQGTQQSLPEENNCSQLEDDRLIARARAVGVDYEFAKPGVVETEDDRRKRKRRNQRRRSEQEKRLRDVAGDLPPPPPAGSSQQEDNAYSAICAFEVEEMTYAFSFCEVCKERRLEDKKVPKNLPEDGELPNLRTVEFSETERVDDQGPAPQQLDAGETDCTDDSTVSGVILPEPGVNVQAQVEAAVNE</sequence>
<feature type="non-terminal residue" evidence="2">
    <location>
        <position position="240"/>
    </location>
</feature>
<feature type="non-terminal residue" evidence="2">
    <location>
        <position position="1"/>
    </location>
</feature>
<dbReference type="EMBL" id="CALNXK010000139">
    <property type="protein sequence ID" value="CAH3166916.1"/>
    <property type="molecule type" value="Genomic_DNA"/>
</dbReference>
<keyword evidence="3" id="KW-1185">Reference proteome</keyword>
<protein>
    <submittedName>
        <fullName evidence="2">Uncharacterized protein</fullName>
    </submittedName>
</protein>
<feature type="compositionally biased region" description="Basic and acidic residues" evidence="1">
    <location>
        <begin position="109"/>
        <end position="121"/>
    </location>
</feature>
<evidence type="ECO:0000256" key="1">
    <source>
        <dbReference type="SAM" id="MobiDB-lite"/>
    </source>
</evidence>
<feature type="compositionally biased region" description="Polar residues" evidence="1">
    <location>
        <begin position="50"/>
        <end position="68"/>
    </location>
</feature>
<dbReference type="Proteomes" id="UP001159405">
    <property type="component" value="Unassembled WGS sequence"/>
</dbReference>
<organism evidence="2 3">
    <name type="scientific">Porites lobata</name>
    <dbReference type="NCBI Taxonomy" id="104759"/>
    <lineage>
        <taxon>Eukaryota</taxon>
        <taxon>Metazoa</taxon>
        <taxon>Cnidaria</taxon>
        <taxon>Anthozoa</taxon>
        <taxon>Hexacorallia</taxon>
        <taxon>Scleractinia</taxon>
        <taxon>Fungiina</taxon>
        <taxon>Poritidae</taxon>
        <taxon>Porites</taxon>
    </lineage>
</organism>
<gene>
    <name evidence="2" type="ORF">PLOB_00007921</name>
</gene>
<evidence type="ECO:0000313" key="2">
    <source>
        <dbReference type="EMBL" id="CAH3166916.1"/>
    </source>
</evidence>
<feature type="region of interest" description="Disordered" evidence="1">
    <location>
        <begin position="86"/>
        <end position="137"/>
    </location>
</feature>
<feature type="region of interest" description="Disordered" evidence="1">
    <location>
        <begin position="20"/>
        <end position="71"/>
    </location>
</feature>
<evidence type="ECO:0000313" key="3">
    <source>
        <dbReference type="Proteomes" id="UP001159405"/>
    </source>
</evidence>
<reference evidence="2 3" key="1">
    <citation type="submission" date="2022-05" db="EMBL/GenBank/DDBJ databases">
        <authorList>
            <consortium name="Genoscope - CEA"/>
            <person name="William W."/>
        </authorList>
    </citation>
    <scope>NUCLEOTIDE SEQUENCE [LARGE SCALE GENOMIC DNA]</scope>
</reference>
<feature type="compositionally biased region" description="Basic and acidic residues" evidence="1">
    <location>
        <begin position="25"/>
        <end position="40"/>
    </location>
</feature>
<name>A0ABN8QLL8_9CNID</name>
<proteinExistence type="predicted"/>
<comment type="caution">
    <text evidence="2">The sequence shown here is derived from an EMBL/GenBank/DDBJ whole genome shotgun (WGS) entry which is preliminary data.</text>
</comment>